<sequence length="568" mass="60900">MSNDHAPDLILDHVYQHEAAQPDRIFLTQPVGGGEVVDYTWAQTLDQARRMAAHLQSLGLPPGARIAMLAKNSAHFFMAELAIWMAGGTTVAIFPTETADNVGYVLGHCEASLLFIGKLDTWDLQQGGIPAGLPCIALPLAPAALADRPGCTRWDAITARTPPLPGRPQRAAGDLAMLLYTSGSTGQPKGVMQTFGSITAAARGMVARGVAMNGGVQAPSRVISYLPLAHTFERAWVECTAFITGDTHVFFSDSLATFMADVKRAQPTSFISVPRLWTKFQQAVLAQMPAAQLDAALANPAMAAVVGKKVLAGLGLDQVRNAGSGSAPLPAELLRWYRKLGLELTEGYAMTEDFAYSHTGDAGEQAVGTVGRPFPDVQARLADDGEVLVKSPGQMAGYYKQPELNAECFTDDGFFRTGDLGRYDELGQLVLTGRKKELFKTAKGKYVAPAPIENRLNAHPMVELSMVSGMGQPAAYAVVVLDEHLRPKLADDTVRAQVDTALRQLLAAVNADLASHEHLQMLVVAREPWSMEAGTLTPTMKIKRSRIEASVAAAVDQWYATGAPVVWA</sequence>
<dbReference type="Gene3D" id="3.40.50.12780">
    <property type="entry name" value="N-terminal domain of ligase-like"/>
    <property type="match status" value="1"/>
</dbReference>
<dbReference type="PANTHER" id="PTHR43272">
    <property type="entry name" value="LONG-CHAIN-FATTY-ACID--COA LIGASE"/>
    <property type="match status" value="1"/>
</dbReference>
<keyword evidence="2" id="KW-0067">ATP-binding</keyword>
<dbReference type="Pfam" id="PF00501">
    <property type="entry name" value="AMP-binding"/>
    <property type="match status" value="1"/>
</dbReference>
<feature type="domain" description="AMP-dependent synthetase/ligase" evidence="4">
    <location>
        <begin position="18"/>
        <end position="399"/>
    </location>
</feature>
<dbReference type="PROSITE" id="PS00455">
    <property type="entry name" value="AMP_BINDING"/>
    <property type="match status" value="1"/>
</dbReference>
<evidence type="ECO:0000256" key="3">
    <source>
        <dbReference type="ARBA" id="ARBA00024484"/>
    </source>
</evidence>
<gene>
    <name evidence="5" type="ORF">AQPW35_22050</name>
</gene>
<reference evidence="6" key="1">
    <citation type="submission" date="2019-03" db="EMBL/GenBank/DDBJ databases">
        <title>Aquabacterium pictum sp.nov., the first bacteriochlorophyll a-containing freshwater bacterium in the genus Aquabacterium of the class Betaproteobacteria.</title>
        <authorList>
            <person name="Hirose S."/>
            <person name="Tank M."/>
            <person name="Hara E."/>
            <person name="Tamaki H."/>
            <person name="Takaichi S."/>
            <person name="Haruta S."/>
            <person name="Hanada S."/>
        </authorList>
    </citation>
    <scope>NUCLEOTIDE SEQUENCE [LARGE SCALE GENOMIC DNA]</scope>
    <source>
        <strain evidence="6">W35</strain>
    </source>
</reference>
<dbReference type="GO" id="GO:0004467">
    <property type="term" value="F:long-chain fatty acid-CoA ligase activity"/>
    <property type="evidence" value="ECO:0007669"/>
    <property type="project" value="UniProtKB-EC"/>
</dbReference>
<dbReference type="SUPFAM" id="SSF56801">
    <property type="entry name" value="Acetyl-CoA synthetase-like"/>
    <property type="match status" value="1"/>
</dbReference>
<name>A0A480ANH1_9BURK</name>
<dbReference type="Gene3D" id="3.30.300.30">
    <property type="match status" value="1"/>
</dbReference>
<organism evidence="5 6">
    <name type="scientific">Pseudaquabacterium pictum</name>
    <dbReference type="NCBI Taxonomy" id="2315236"/>
    <lineage>
        <taxon>Bacteria</taxon>
        <taxon>Pseudomonadati</taxon>
        <taxon>Pseudomonadota</taxon>
        <taxon>Betaproteobacteria</taxon>
        <taxon>Burkholderiales</taxon>
        <taxon>Sphaerotilaceae</taxon>
        <taxon>Pseudaquabacterium</taxon>
    </lineage>
</organism>
<dbReference type="AlphaFoldDB" id="A0A480ANH1"/>
<dbReference type="InterPro" id="IPR000873">
    <property type="entry name" value="AMP-dep_synth/lig_dom"/>
</dbReference>
<dbReference type="InterPro" id="IPR045851">
    <property type="entry name" value="AMP-bd_C_sf"/>
</dbReference>
<dbReference type="PANTHER" id="PTHR43272:SF33">
    <property type="entry name" value="AMP-BINDING DOMAIN-CONTAINING PROTEIN-RELATED"/>
    <property type="match status" value="1"/>
</dbReference>
<dbReference type="Proteomes" id="UP000301751">
    <property type="component" value="Unassembled WGS sequence"/>
</dbReference>
<comment type="catalytic activity">
    <reaction evidence="3">
        <text>a long-chain fatty acid + ATP + CoA = a long-chain fatty acyl-CoA + AMP + diphosphate</text>
        <dbReference type="Rhea" id="RHEA:15421"/>
        <dbReference type="ChEBI" id="CHEBI:30616"/>
        <dbReference type="ChEBI" id="CHEBI:33019"/>
        <dbReference type="ChEBI" id="CHEBI:57287"/>
        <dbReference type="ChEBI" id="CHEBI:57560"/>
        <dbReference type="ChEBI" id="CHEBI:83139"/>
        <dbReference type="ChEBI" id="CHEBI:456215"/>
        <dbReference type="EC" id="6.2.1.3"/>
    </reaction>
    <physiologicalReaction direction="left-to-right" evidence="3">
        <dbReference type="Rhea" id="RHEA:15422"/>
    </physiologicalReaction>
</comment>
<dbReference type="GO" id="GO:0016020">
    <property type="term" value="C:membrane"/>
    <property type="evidence" value="ECO:0007669"/>
    <property type="project" value="TreeGrafter"/>
</dbReference>
<keyword evidence="1" id="KW-0547">Nucleotide-binding</keyword>
<dbReference type="OrthoDB" id="9766486at2"/>
<evidence type="ECO:0000256" key="2">
    <source>
        <dbReference type="ARBA" id="ARBA00022840"/>
    </source>
</evidence>
<dbReference type="InterPro" id="IPR020845">
    <property type="entry name" value="AMP-binding_CS"/>
</dbReference>
<dbReference type="EMBL" id="BJCL01000004">
    <property type="protein sequence ID" value="GCL63124.1"/>
    <property type="molecule type" value="Genomic_DNA"/>
</dbReference>
<protein>
    <submittedName>
        <fullName evidence="5">AMP-binding protein</fullName>
    </submittedName>
</protein>
<comment type="caution">
    <text evidence="5">The sequence shown here is derived from an EMBL/GenBank/DDBJ whole genome shotgun (WGS) entry which is preliminary data.</text>
</comment>
<dbReference type="InterPro" id="IPR042099">
    <property type="entry name" value="ANL_N_sf"/>
</dbReference>
<evidence type="ECO:0000313" key="6">
    <source>
        <dbReference type="Proteomes" id="UP000301751"/>
    </source>
</evidence>
<dbReference type="Pfam" id="PF23562">
    <property type="entry name" value="AMP-binding_C_3"/>
    <property type="match status" value="1"/>
</dbReference>
<evidence type="ECO:0000259" key="4">
    <source>
        <dbReference type="Pfam" id="PF00501"/>
    </source>
</evidence>
<proteinExistence type="predicted"/>
<evidence type="ECO:0000256" key="1">
    <source>
        <dbReference type="ARBA" id="ARBA00022741"/>
    </source>
</evidence>
<dbReference type="GO" id="GO:0005524">
    <property type="term" value="F:ATP binding"/>
    <property type="evidence" value="ECO:0007669"/>
    <property type="project" value="UniProtKB-KW"/>
</dbReference>
<keyword evidence="6" id="KW-1185">Reference proteome</keyword>
<evidence type="ECO:0000313" key="5">
    <source>
        <dbReference type="EMBL" id="GCL63124.1"/>
    </source>
</evidence>
<accession>A0A480ANH1</accession>
<dbReference type="RefSeq" id="WP_137732862.1">
    <property type="nucleotide sequence ID" value="NZ_BJCL01000004.1"/>
</dbReference>